<feature type="compositionally biased region" description="Basic and acidic residues" evidence="1">
    <location>
        <begin position="93"/>
        <end position="106"/>
    </location>
</feature>
<evidence type="ECO:0000313" key="3">
    <source>
        <dbReference type="Proteomes" id="UP000605992"/>
    </source>
</evidence>
<organism evidence="2 3">
    <name type="scientific">Planotetraspora thailandica</name>
    <dbReference type="NCBI Taxonomy" id="487172"/>
    <lineage>
        <taxon>Bacteria</taxon>
        <taxon>Bacillati</taxon>
        <taxon>Actinomycetota</taxon>
        <taxon>Actinomycetes</taxon>
        <taxon>Streptosporangiales</taxon>
        <taxon>Streptosporangiaceae</taxon>
        <taxon>Planotetraspora</taxon>
    </lineage>
</organism>
<gene>
    <name evidence="2" type="ORF">Pth03_04900</name>
</gene>
<dbReference type="EMBL" id="BOOR01000004">
    <property type="protein sequence ID" value="GII52101.1"/>
    <property type="molecule type" value="Genomic_DNA"/>
</dbReference>
<protein>
    <submittedName>
        <fullName evidence="2">Uncharacterized protein</fullName>
    </submittedName>
</protein>
<accession>A0A8J3XTY7</accession>
<dbReference type="AlphaFoldDB" id="A0A8J3XTY7"/>
<sequence>MARGRLVHLRSGEVINTVRSDLTLRPLDMEAVVNGLRTTHPWIAATACGSDDGWPDSPGASPHAAALQARRVSCHGAATRLAMGGPWNTPACVRDDDLRRTSEEPKLGAVQEN</sequence>
<evidence type="ECO:0000256" key="1">
    <source>
        <dbReference type="SAM" id="MobiDB-lite"/>
    </source>
</evidence>
<evidence type="ECO:0000313" key="2">
    <source>
        <dbReference type="EMBL" id="GII52101.1"/>
    </source>
</evidence>
<name>A0A8J3XTY7_9ACTN</name>
<feature type="region of interest" description="Disordered" evidence="1">
    <location>
        <begin position="89"/>
        <end position="113"/>
    </location>
</feature>
<keyword evidence="3" id="KW-1185">Reference proteome</keyword>
<comment type="caution">
    <text evidence="2">The sequence shown here is derived from an EMBL/GenBank/DDBJ whole genome shotgun (WGS) entry which is preliminary data.</text>
</comment>
<reference evidence="2" key="1">
    <citation type="submission" date="2021-01" db="EMBL/GenBank/DDBJ databases">
        <title>Whole genome shotgun sequence of Planotetraspora thailandica NBRC 104271.</title>
        <authorList>
            <person name="Komaki H."/>
            <person name="Tamura T."/>
        </authorList>
    </citation>
    <scope>NUCLEOTIDE SEQUENCE</scope>
    <source>
        <strain evidence="2">NBRC 104271</strain>
    </source>
</reference>
<proteinExistence type="predicted"/>
<dbReference type="Proteomes" id="UP000605992">
    <property type="component" value="Unassembled WGS sequence"/>
</dbReference>